<evidence type="ECO:0000313" key="9">
    <source>
        <dbReference type="EMBL" id="TDY03639.1"/>
    </source>
</evidence>
<keyword evidence="5 7" id="KW-1133">Transmembrane helix</keyword>
<reference evidence="9 10" key="1">
    <citation type="submission" date="2019-03" db="EMBL/GenBank/DDBJ databases">
        <title>Genomic Encyclopedia of Type Strains, Phase IV (KMG-IV): sequencing the most valuable type-strain genomes for metagenomic binning, comparative biology and taxonomic classification.</title>
        <authorList>
            <person name="Goeker M."/>
        </authorList>
    </citation>
    <scope>NUCLEOTIDE SEQUENCE [LARGE SCALE GENOMIC DNA]</scope>
    <source>
        <strain evidence="9 10">DSM 16326</strain>
    </source>
</reference>
<gene>
    <name evidence="9" type="ORF">EDC23_0008</name>
</gene>
<feature type="transmembrane region" description="Helical" evidence="7">
    <location>
        <begin position="33"/>
        <end position="55"/>
    </location>
</feature>
<feature type="transmembrane region" description="Helical" evidence="7">
    <location>
        <begin position="218"/>
        <end position="239"/>
    </location>
</feature>
<dbReference type="AlphaFoldDB" id="A0A4R8J0F9"/>
<evidence type="ECO:0000256" key="5">
    <source>
        <dbReference type="ARBA" id="ARBA00022989"/>
    </source>
</evidence>
<comment type="similarity">
    <text evidence="7">Belongs to the binding-protein-dependent transport system permease family.</text>
</comment>
<evidence type="ECO:0000256" key="3">
    <source>
        <dbReference type="ARBA" id="ARBA00022475"/>
    </source>
</evidence>
<dbReference type="Pfam" id="PF00528">
    <property type="entry name" value="BPD_transp_1"/>
    <property type="match status" value="1"/>
</dbReference>
<dbReference type="PANTHER" id="PTHR30151">
    <property type="entry name" value="ALKANE SULFONATE ABC TRANSPORTER-RELATED, MEMBRANE SUBUNIT"/>
    <property type="match status" value="1"/>
</dbReference>
<evidence type="ECO:0000256" key="4">
    <source>
        <dbReference type="ARBA" id="ARBA00022692"/>
    </source>
</evidence>
<keyword evidence="4 7" id="KW-0812">Transmembrane</keyword>
<keyword evidence="2 7" id="KW-0813">Transport</keyword>
<protein>
    <submittedName>
        <fullName evidence="9">NitT/TauT family transport system permease protein</fullName>
    </submittedName>
</protein>
<evidence type="ECO:0000256" key="1">
    <source>
        <dbReference type="ARBA" id="ARBA00004651"/>
    </source>
</evidence>
<evidence type="ECO:0000259" key="8">
    <source>
        <dbReference type="PROSITE" id="PS50928"/>
    </source>
</evidence>
<organism evidence="9 10">
    <name type="scientific">Thiohalophilus thiocyanatoxydans</name>
    <dbReference type="NCBI Taxonomy" id="381308"/>
    <lineage>
        <taxon>Bacteria</taxon>
        <taxon>Pseudomonadati</taxon>
        <taxon>Pseudomonadota</taxon>
        <taxon>Gammaproteobacteria</taxon>
        <taxon>Thiohalomonadales</taxon>
        <taxon>Thiohalophilaceae</taxon>
        <taxon>Thiohalophilus</taxon>
    </lineage>
</organism>
<evidence type="ECO:0000256" key="6">
    <source>
        <dbReference type="ARBA" id="ARBA00023136"/>
    </source>
</evidence>
<comment type="subcellular location">
    <subcellularLocation>
        <location evidence="1 7">Cell membrane</location>
        <topology evidence="1 7">Multi-pass membrane protein</topology>
    </subcellularLocation>
</comment>
<accession>A0A4R8J0F9</accession>
<feature type="transmembrane region" description="Helical" evidence="7">
    <location>
        <begin position="251"/>
        <end position="273"/>
    </location>
</feature>
<sequence>MNAVVSDEVKKRSAGNYVFGPQMYYLLKCTMCGAGNFVVGLGVLFAIWWATVYVITQNPEYAHYANFGLIPAFEAMPDLWVRGTIPDALMNSMYRLGMGLMYAIAIGVPVGIVIGRIVWAKKLTNVPFQFIRMISPLSWEPIAVVAFATWNDAIIFLVTIAAVWPIVYATAAGLEKVDPNWFKVARNLGANPWHILKTIIMPAIAFDVLTGIRLALGVAWIVIVPAEFLGVTSGFGYAIQDAREGMTYDNLMAMILVIGAVGYILDSICVMLIKKFSWVKESKE</sequence>
<dbReference type="InterPro" id="IPR000515">
    <property type="entry name" value="MetI-like"/>
</dbReference>
<dbReference type="PANTHER" id="PTHR30151:SF25">
    <property type="entry name" value="TAURINE TRANSPORT SYSTEM PERMEASE PROTEIN TAUC"/>
    <property type="match status" value="1"/>
</dbReference>
<dbReference type="GO" id="GO:0005886">
    <property type="term" value="C:plasma membrane"/>
    <property type="evidence" value="ECO:0007669"/>
    <property type="project" value="UniProtKB-SubCell"/>
</dbReference>
<dbReference type="EMBL" id="SOQX01000001">
    <property type="protein sequence ID" value="TDY03639.1"/>
    <property type="molecule type" value="Genomic_DNA"/>
</dbReference>
<dbReference type="Gene3D" id="1.10.3720.10">
    <property type="entry name" value="MetI-like"/>
    <property type="match status" value="1"/>
</dbReference>
<evidence type="ECO:0000313" key="10">
    <source>
        <dbReference type="Proteomes" id="UP000294914"/>
    </source>
</evidence>
<comment type="caution">
    <text evidence="9">The sequence shown here is derived from an EMBL/GenBank/DDBJ whole genome shotgun (WGS) entry which is preliminary data.</text>
</comment>
<dbReference type="Proteomes" id="UP000294914">
    <property type="component" value="Unassembled WGS sequence"/>
</dbReference>
<proteinExistence type="inferred from homology"/>
<feature type="transmembrane region" description="Helical" evidence="7">
    <location>
        <begin position="99"/>
        <end position="118"/>
    </location>
</feature>
<dbReference type="PROSITE" id="PS50928">
    <property type="entry name" value="ABC_TM1"/>
    <property type="match status" value="1"/>
</dbReference>
<dbReference type="CDD" id="cd06261">
    <property type="entry name" value="TM_PBP2"/>
    <property type="match status" value="1"/>
</dbReference>
<keyword evidence="10" id="KW-1185">Reference proteome</keyword>
<evidence type="ECO:0000256" key="7">
    <source>
        <dbReference type="RuleBase" id="RU363032"/>
    </source>
</evidence>
<dbReference type="SUPFAM" id="SSF161098">
    <property type="entry name" value="MetI-like"/>
    <property type="match status" value="1"/>
</dbReference>
<dbReference type="InterPro" id="IPR035906">
    <property type="entry name" value="MetI-like_sf"/>
</dbReference>
<feature type="domain" description="ABC transmembrane type-1" evidence="8">
    <location>
        <begin position="89"/>
        <end position="269"/>
    </location>
</feature>
<name>A0A4R8J0F9_9GAMM</name>
<keyword evidence="3" id="KW-1003">Cell membrane</keyword>
<dbReference type="GO" id="GO:0010438">
    <property type="term" value="P:cellular response to sulfur starvation"/>
    <property type="evidence" value="ECO:0007669"/>
    <property type="project" value="TreeGrafter"/>
</dbReference>
<evidence type="ECO:0000256" key="2">
    <source>
        <dbReference type="ARBA" id="ARBA00022448"/>
    </source>
</evidence>
<dbReference type="GO" id="GO:0055085">
    <property type="term" value="P:transmembrane transport"/>
    <property type="evidence" value="ECO:0007669"/>
    <property type="project" value="InterPro"/>
</dbReference>
<keyword evidence="6 7" id="KW-0472">Membrane</keyword>
<feature type="transmembrane region" description="Helical" evidence="7">
    <location>
        <begin position="195"/>
        <end position="212"/>
    </location>
</feature>
<feature type="transmembrane region" description="Helical" evidence="7">
    <location>
        <begin position="154"/>
        <end position="174"/>
    </location>
</feature>
<dbReference type="RefSeq" id="WP_243830666.1">
    <property type="nucleotide sequence ID" value="NZ_SOQX01000001.1"/>
</dbReference>